<dbReference type="RefSeq" id="XP_044653342.1">
    <property type="nucleotide sequence ID" value="XM_044797407.1"/>
</dbReference>
<organism evidence="1 2">
    <name type="scientific">Cercospora kikuchii</name>
    <dbReference type="NCBI Taxonomy" id="84275"/>
    <lineage>
        <taxon>Eukaryota</taxon>
        <taxon>Fungi</taxon>
        <taxon>Dikarya</taxon>
        <taxon>Ascomycota</taxon>
        <taxon>Pezizomycotina</taxon>
        <taxon>Dothideomycetes</taxon>
        <taxon>Dothideomycetidae</taxon>
        <taxon>Mycosphaerellales</taxon>
        <taxon>Mycosphaerellaceae</taxon>
        <taxon>Cercospora</taxon>
    </lineage>
</organism>
<name>A0A9P3CED3_9PEZI</name>
<evidence type="ECO:0000313" key="2">
    <source>
        <dbReference type="Proteomes" id="UP000825890"/>
    </source>
</evidence>
<comment type="caution">
    <text evidence="1">The sequence shown here is derived from an EMBL/GenBank/DDBJ whole genome shotgun (WGS) entry which is preliminary data.</text>
</comment>
<dbReference type="Proteomes" id="UP000825890">
    <property type="component" value="Unassembled WGS sequence"/>
</dbReference>
<gene>
    <name evidence="1" type="ORF">CKM354_000225400</name>
</gene>
<dbReference type="EMBL" id="BOLY01000001">
    <property type="protein sequence ID" value="GIZ38855.1"/>
    <property type="molecule type" value="Genomic_DNA"/>
</dbReference>
<proteinExistence type="predicted"/>
<protein>
    <submittedName>
        <fullName evidence="1">Uncharacterized protein</fullName>
    </submittedName>
</protein>
<sequence>MPIPEPTSLREEVTTLIKSWPSTDNKPPFTTGELIVVAFVVSEKDEMEQNEAHSWILYTFPYDRRLVDGKYTEYVGRRAYVSSGIIPADSMERLQLSVGSLVKLEDRGSLGLTLAGLLKKLLRLRQSLCWEGTRSVGAEEQEPLVVGNGGSR</sequence>
<reference evidence="1 2" key="1">
    <citation type="submission" date="2021-01" db="EMBL/GenBank/DDBJ databases">
        <title>Cercospora kikuchii MAFF 305040 whole genome shotgun sequence.</title>
        <authorList>
            <person name="Kashiwa T."/>
            <person name="Suzuki T."/>
        </authorList>
    </citation>
    <scope>NUCLEOTIDE SEQUENCE [LARGE SCALE GENOMIC DNA]</scope>
    <source>
        <strain evidence="1 2">MAFF 305040</strain>
    </source>
</reference>
<accession>A0A9P3CED3</accession>
<evidence type="ECO:0000313" key="1">
    <source>
        <dbReference type="EMBL" id="GIZ38855.1"/>
    </source>
</evidence>
<dbReference type="AlphaFoldDB" id="A0A9P3CED3"/>
<dbReference type="GeneID" id="68287829"/>
<keyword evidence="2" id="KW-1185">Reference proteome</keyword>